<sequence length="75" mass="9112">MVNGLLERSLRENIVLEMIYLSNQNQITQRRIIVRENKDSSFRAFCYLRKQTRIFKKENILSISQSKYQTNWRIS</sequence>
<dbReference type="EMBL" id="JBIACK010000002">
    <property type="protein sequence ID" value="MFE8700454.1"/>
    <property type="molecule type" value="Genomic_DNA"/>
</dbReference>
<proteinExistence type="predicted"/>
<accession>A0ABW6K8B5</accession>
<evidence type="ECO:0000313" key="1">
    <source>
        <dbReference type="EMBL" id="MFE8700454.1"/>
    </source>
</evidence>
<reference evidence="1 2" key="1">
    <citation type="submission" date="2024-08" db="EMBL/GenBank/DDBJ databases">
        <title>Two novel Cytobacillus novel species.</title>
        <authorList>
            <person name="Liu G."/>
        </authorList>
    </citation>
    <scope>NUCLEOTIDE SEQUENCE [LARGE SCALE GENOMIC DNA]</scope>
    <source>
        <strain evidence="1 2">FJAT-54145</strain>
    </source>
</reference>
<protein>
    <recommendedName>
        <fullName evidence="3">WYL domain-containing protein</fullName>
    </recommendedName>
</protein>
<gene>
    <name evidence="1" type="ORF">ACFYKX_07505</name>
</gene>
<dbReference type="Proteomes" id="UP001601059">
    <property type="component" value="Unassembled WGS sequence"/>
</dbReference>
<name>A0ABW6K8B5_9BACI</name>
<comment type="caution">
    <text evidence="1">The sequence shown here is derived from an EMBL/GenBank/DDBJ whole genome shotgun (WGS) entry which is preliminary data.</text>
</comment>
<organism evidence="1 2">
    <name type="scientific">Cytobacillus spartinae</name>
    <dbReference type="NCBI Taxonomy" id="3299023"/>
    <lineage>
        <taxon>Bacteria</taxon>
        <taxon>Bacillati</taxon>
        <taxon>Bacillota</taxon>
        <taxon>Bacilli</taxon>
        <taxon>Bacillales</taxon>
        <taxon>Bacillaceae</taxon>
        <taxon>Cytobacillus</taxon>
    </lineage>
</organism>
<evidence type="ECO:0008006" key="3">
    <source>
        <dbReference type="Google" id="ProtNLM"/>
    </source>
</evidence>
<keyword evidence="2" id="KW-1185">Reference proteome</keyword>
<evidence type="ECO:0000313" key="2">
    <source>
        <dbReference type="Proteomes" id="UP001601059"/>
    </source>
</evidence>
<dbReference type="RefSeq" id="WP_389359634.1">
    <property type="nucleotide sequence ID" value="NZ_JBIACK010000002.1"/>
</dbReference>